<dbReference type="EMBL" id="CAJEWB010000010">
    <property type="protein sequence ID" value="CAD2075949.1"/>
    <property type="molecule type" value="Genomic_DNA"/>
</dbReference>
<evidence type="ECO:0000313" key="3">
    <source>
        <dbReference type="Proteomes" id="UP000588186"/>
    </source>
</evidence>
<gene>
    <name evidence="2" type="ORF">JEOPIN946_01133</name>
</gene>
<proteinExistence type="predicted"/>
<sequence length="58" mass="6758">MNLLLQRNDGFVSISAVFLLSYIAGIFYWYMSRVLMVIKVSNSIIGLYEKEIIQILNR</sequence>
<feature type="transmembrane region" description="Helical" evidence="1">
    <location>
        <begin position="12"/>
        <end position="31"/>
    </location>
</feature>
<evidence type="ECO:0000256" key="1">
    <source>
        <dbReference type="SAM" id="Phobius"/>
    </source>
</evidence>
<keyword evidence="1" id="KW-1133">Transmembrane helix</keyword>
<accession>A0A6V7RDU0</accession>
<organism evidence="2 3">
    <name type="scientific">Phocicoccus pinnipedialis</name>
    <dbReference type="NCBI Taxonomy" id="110845"/>
    <lineage>
        <taxon>Bacteria</taxon>
        <taxon>Bacillati</taxon>
        <taxon>Bacillota</taxon>
        <taxon>Bacilli</taxon>
        <taxon>Bacillales</taxon>
        <taxon>Salinicoccaceae</taxon>
        <taxon>Phocicoccus</taxon>
    </lineage>
</organism>
<comment type="caution">
    <text evidence="2">The sequence shown here is derived from an EMBL/GenBank/DDBJ whole genome shotgun (WGS) entry which is preliminary data.</text>
</comment>
<keyword evidence="1" id="KW-0472">Membrane</keyword>
<name>A0A6V7RDU0_9BACL</name>
<reference evidence="2 3" key="1">
    <citation type="submission" date="2020-07" db="EMBL/GenBank/DDBJ databases">
        <authorList>
            <person name="Criscuolo A."/>
        </authorList>
    </citation>
    <scope>NUCLEOTIDE SEQUENCE [LARGE SCALE GENOMIC DNA]</scope>
    <source>
        <strain evidence="2">CIP107946</strain>
    </source>
</reference>
<protein>
    <submittedName>
        <fullName evidence="2">Uncharacterized protein</fullName>
    </submittedName>
</protein>
<keyword evidence="1" id="KW-0812">Transmembrane</keyword>
<evidence type="ECO:0000313" key="2">
    <source>
        <dbReference type="EMBL" id="CAD2075949.1"/>
    </source>
</evidence>
<dbReference type="AlphaFoldDB" id="A0A6V7RDU0"/>
<keyword evidence="3" id="KW-1185">Reference proteome</keyword>
<dbReference type="Proteomes" id="UP000588186">
    <property type="component" value="Unassembled WGS sequence"/>
</dbReference>